<accession>A0ABQ3B5C0</accession>
<name>A0ABQ3B5C0_9GAMM</name>
<evidence type="ECO:0008006" key="4">
    <source>
        <dbReference type="Google" id="ProtNLM"/>
    </source>
</evidence>
<dbReference type="EMBL" id="BMYZ01000002">
    <property type="protein sequence ID" value="GGY78953.1"/>
    <property type="molecule type" value="Genomic_DNA"/>
</dbReference>
<keyword evidence="1" id="KW-0812">Transmembrane</keyword>
<comment type="caution">
    <text evidence="2">The sequence shown here is derived from an EMBL/GenBank/DDBJ whole genome shotgun (WGS) entry which is preliminary data.</text>
</comment>
<proteinExistence type="predicted"/>
<evidence type="ECO:0000313" key="3">
    <source>
        <dbReference type="Proteomes" id="UP000619761"/>
    </source>
</evidence>
<keyword evidence="3" id="KW-1185">Reference proteome</keyword>
<keyword evidence="1" id="KW-1133">Transmembrane helix</keyword>
<organism evidence="2 3">
    <name type="scientific">Cellvibrio zantedeschiae</name>
    <dbReference type="NCBI Taxonomy" id="1237077"/>
    <lineage>
        <taxon>Bacteria</taxon>
        <taxon>Pseudomonadati</taxon>
        <taxon>Pseudomonadota</taxon>
        <taxon>Gammaproteobacteria</taxon>
        <taxon>Cellvibrionales</taxon>
        <taxon>Cellvibrionaceae</taxon>
        <taxon>Cellvibrio</taxon>
    </lineage>
</organism>
<sequence>MFAQFIIAITGVAAIFLSQTEKMELRKYACIFGLAGQPFWFYESFNAEKWGIFGLTFAYTAAWVKGIHLYWINSDKNKLPK</sequence>
<dbReference type="RefSeq" id="WP_189419035.1">
    <property type="nucleotide sequence ID" value="NZ_BMYZ01000002.1"/>
</dbReference>
<protein>
    <recommendedName>
        <fullName evidence="4">Nicotinamide riboside transporter PnuC</fullName>
    </recommendedName>
</protein>
<keyword evidence="1" id="KW-0472">Membrane</keyword>
<feature type="transmembrane region" description="Helical" evidence="1">
    <location>
        <begin position="50"/>
        <end position="72"/>
    </location>
</feature>
<dbReference type="Proteomes" id="UP000619761">
    <property type="component" value="Unassembled WGS sequence"/>
</dbReference>
<evidence type="ECO:0000313" key="2">
    <source>
        <dbReference type="EMBL" id="GGY78953.1"/>
    </source>
</evidence>
<evidence type="ECO:0000256" key="1">
    <source>
        <dbReference type="SAM" id="Phobius"/>
    </source>
</evidence>
<reference evidence="3" key="1">
    <citation type="journal article" date="2019" name="Int. J. Syst. Evol. Microbiol.">
        <title>The Global Catalogue of Microorganisms (GCM) 10K type strain sequencing project: providing services to taxonomists for standard genome sequencing and annotation.</title>
        <authorList>
            <consortium name="The Broad Institute Genomics Platform"/>
            <consortium name="The Broad Institute Genome Sequencing Center for Infectious Disease"/>
            <person name="Wu L."/>
            <person name="Ma J."/>
        </authorList>
    </citation>
    <scope>NUCLEOTIDE SEQUENCE [LARGE SCALE GENOMIC DNA]</scope>
    <source>
        <strain evidence="3">KCTC 32239</strain>
    </source>
</reference>
<gene>
    <name evidence="2" type="ORF">GCM10011613_24660</name>
</gene>